<dbReference type="InterPro" id="IPR038721">
    <property type="entry name" value="IS701-like_DDE_dom"/>
</dbReference>
<evidence type="ECO:0000313" key="3">
    <source>
        <dbReference type="EMBL" id="VTR97799.1"/>
    </source>
</evidence>
<keyword evidence="4" id="KW-1185">Reference proteome</keyword>
<organism evidence="3 4">
    <name type="scientific">Gemmata massiliana</name>
    <dbReference type="NCBI Taxonomy" id="1210884"/>
    <lineage>
        <taxon>Bacteria</taxon>
        <taxon>Pseudomonadati</taxon>
        <taxon>Planctomycetota</taxon>
        <taxon>Planctomycetia</taxon>
        <taxon>Gemmatales</taxon>
        <taxon>Gemmataceae</taxon>
        <taxon>Gemmata</taxon>
    </lineage>
</organism>
<name>A0A6P2D9E1_9BACT</name>
<dbReference type="AlphaFoldDB" id="A0A6P2D9E1"/>
<dbReference type="Pfam" id="PF13546">
    <property type="entry name" value="DDE_5"/>
    <property type="match status" value="1"/>
</dbReference>
<dbReference type="RefSeq" id="WP_162671366.1">
    <property type="nucleotide sequence ID" value="NZ_LR593886.1"/>
</dbReference>
<proteinExistence type="predicted"/>
<dbReference type="InterPro" id="IPR012337">
    <property type="entry name" value="RNaseH-like_sf"/>
</dbReference>
<sequence length="141" mass="15638">MRLPPVPQHKLGDQKTKNDHFADLRTAAHGRGLCPKAVLFDGWYASVENLKRVRNFGWTFVTRLKSNRKVRIDHGEPNALSEQTIASSGTVVWVPGFGEVRVFRVVAPNGDTTHWGTNDLGMNERPHAPEPGTRSPSWSGG</sequence>
<feature type="region of interest" description="Disordered" evidence="1">
    <location>
        <begin position="113"/>
        <end position="141"/>
    </location>
</feature>
<protein>
    <recommendedName>
        <fullName evidence="2">Transposase IS701-like DDE domain-containing protein</fullName>
    </recommendedName>
</protein>
<feature type="domain" description="Transposase IS701-like DDE" evidence="2">
    <location>
        <begin position="13"/>
        <end position="77"/>
    </location>
</feature>
<accession>A0A6P2D9E1</accession>
<dbReference type="EMBL" id="LR593886">
    <property type="protein sequence ID" value="VTR97799.1"/>
    <property type="molecule type" value="Genomic_DNA"/>
</dbReference>
<evidence type="ECO:0000256" key="1">
    <source>
        <dbReference type="SAM" id="MobiDB-lite"/>
    </source>
</evidence>
<dbReference type="Proteomes" id="UP000464178">
    <property type="component" value="Chromosome"/>
</dbReference>
<dbReference type="KEGG" id="gms:SOIL9_05360"/>
<dbReference type="SUPFAM" id="SSF53098">
    <property type="entry name" value="Ribonuclease H-like"/>
    <property type="match status" value="1"/>
</dbReference>
<evidence type="ECO:0000259" key="2">
    <source>
        <dbReference type="Pfam" id="PF13546"/>
    </source>
</evidence>
<reference evidence="3 4" key="1">
    <citation type="submission" date="2019-05" db="EMBL/GenBank/DDBJ databases">
        <authorList>
            <consortium name="Science for Life Laboratories"/>
        </authorList>
    </citation>
    <scope>NUCLEOTIDE SEQUENCE [LARGE SCALE GENOMIC DNA]</scope>
    <source>
        <strain evidence="3">Soil9</strain>
    </source>
</reference>
<evidence type="ECO:0000313" key="4">
    <source>
        <dbReference type="Proteomes" id="UP000464178"/>
    </source>
</evidence>
<gene>
    <name evidence="3" type="ORF">SOIL9_05360</name>
</gene>